<evidence type="ECO:0000259" key="2">
    <source>
        <dbReference type="Pfam" id="PF17271"/>
    </source>
</evidence>
<feature type="domain" description="TcfC Usher-like barrel" evidence="2">
    <location>
        <begin position="3"/>
        <end position="100"/>
    </location>
</feature>
<dbReference type="Proteomes" id="UP000254346">
    <property type="component" value="Unassembled WGS sequence"/>
</dbReference>
<dbReference type="Pfam" id="PF17271">
    <property type="entry name" value="Usher_TcfC"/>
    <property type="match status" value="1"/>
</dbReference>
<evidence type="ECO:0000313" key="3">
    <source>
        <dbReference type="EMBL" id="SUH10797.1"/>
    </source>
</evidence>
<dbReference type="AlphaFoldDB" id="A0A379VVK8"/>
<accession>A0A379VVK8</accession>
<evidence type="ECO:0000313" key="4">
    <source>
        <dbReference type="Proteomes" id="UP000254346"/>
    </source>
</evidence>
<feature type="compositionally biased region" description="Polar residues" evidence="1">
    <location>
        <begin position="99"/>
        <end position="113"/>
    </location>
</feature>
<dbReference type="EMBL" id="UGXR01000001">
    <property type="protein sequence ID" value="SUH10797.1"/>
    <property type="molecule type" value="Genomic_DNA"/>
</dbReference>
<reference evidence="3 4" key="1">
    <citation type="submission" date="2018-06" db="EMBL/GenBank/DDBJ databases">
        <authorList>
            <consortium name="Pathogen Informatics"/>
            <person name="Doyle S."/>
        </authorList>
    </citation>
    <scope>NUCLEOTIDE SEQUENCE [LARGE SCALE GENOMIC DNA]</scope>
    <source>
        <strain evidence="3 4">NCTC8256</strain>
    </source>
</reference>
<protein>
    <submittedName>
        <fullName evidence="3">Fimbrial outer membrane usher protein TcfC</fullName>
    </submittedName>
</protein>
<name>A0A379VVK8_SALET</name>
<feature type="region of interest" description="Disordered" evidence="1">
    <location>
        <begin position="76"/>
        <end position="113"/>
    </location>
</feature>
<gene>
    <name evidence="3" type="ORF">NCTC8256_04816</name>
</gene>
<proteinExistence type="predicted"/>
<dbReference type="InterPro" id="IPR035224">
    <property type="entry name" value="Usher_TcfC"/>
</dbReference>
<evidence type="ECO:0000256" key="1">
    <source>
        <dbReference type="SAM" id="MobiDB-lite"/>
    </source>
</evidence>
<sequence length="127" mass="13433">MRSWQQDLYRELSVGFSGYNDDSWSGSLGGRMSGRMGELSATFSNSHQRNAGSASSLTAGYSSSLALSRNGLFWGGGQDGEPASGMAVNVEPEGDEGSSGKSSQRSWQQPAVQSRFWSAVAVADGRL</sequence>
<organism evidence="3 4">
    <name type="scientific">Salmonella enterica I</name>
    <dbReference type="NCBI Taxonomy" id="59201"/>
    <lineage>
        <taxon>Bacteria</taxon>
        <taxon>Pseudomonadati</taxon>
        <taxon>Pseudomonadota</taxon>
        <taxon>Gammaproteobacteria</taxon>
        <taxon>Enterobacterales</taxon>
        <taxon>Enterobacteriaceae</taxon>
        <taxon>Salmonella</taxon>
    </lineage>
</organism>